<evidence type="ECO:0000256" key="1">
    <source>
        <dbReference type="ARBA" id="ARBA00038048"/>
    </source>
</evidence>
<dbReference type="EMBL" id="JBGBPQ010000018">
    <property type="protein sequence ID" value="KAL1507009.1"/>
    <property type="molecule type" value="Genomic_DNA"/>
</dbReference>
<feature type="domain" description="Saccharopine dehydrogenase NADP binding" evidence="2">
    <location>
        <begin position="11"/>
        <end position="141"/>
    </location>
</feature>
<evidence type="ECO:0000313" key="3">
    <source>
        <dbReference type="EMBL" id="KAL1507009.1"/>
    </source>
</evidence>
<proteinExistence type="inferred from homology"/>
<sequence length="414" mass="44798">MASPRAFDLVLWGSTGFTGRLVAKYLAETIDRRLLQLRWAIVGRDRGRVDALQRELSVSGLATPEVLVATASVQEEVDRVVSQSRVLLSTAGPFAAHGTPVVDACVRLGCDYVDINGEVGWHREMIERYDEEARRKGVVLIPSAGFDSIPSDLGAHWMASRIQEEFGVPARRVDCYVSLDGQFSGGTVASGILSDETHGERLADPFLLCGERRRTPRAEDEDLKEARYNSALGAWTAPFGMAPINTRIVRRSVALLEQEPSSPFSRDFTYTEAMVVPTQQLAEKVARAATAPAAVRRQLVEKGRLPKPGEGPSAEQRASSWFRLVLVAEASGEEKQQLVGSVSGGDPGYSETSKMVAETALMLACEREALPTARGFLTPASAGGAVLRSRLHHEGILFEALGKDALPLGGMAKL</sequence>
<dbReference type="Pfam" id="PF03435">
    <property type="entry name" value="Sacchrp_dh_NADP"/>
    <property type="match status" value="1"/>
</dbReference>
<comment type="caution">
    <text evidence="3">The sequence shown here is derived from an EMBL/GenBank/DDBJ whole genome shotgun (WGS) entry which is preliminary data.</text>
</comment>
<dbReference type="InterPro" id="IPR036291">
    <property type="entry name" value="NAD(P)-bd_dom_sf"/>
</dbReference>
<dbReference type="GO" id="GO:0009247">
    <property type="term" value="P:glycolipid biosynthetic process"/>
    <property type="evidence" value="ECO:0007669"/>
    <property type="project" value="TreeGrafter"/>
</dbReference>
<dbReference type="GO" id="GO:0005886">
    <property type="term" value="C:plasma membrane"/>
    <property type="evidence" value="ECO:0007669"/>
    <property type="project" value="TreeGrafter"/>
</dbReference>
<name>A0AB34IUZ6_PRYPA</name>
<dbReference type="PANTHER" id="PTHR12286:SF5">
    <property type="entry name" value="SACCHAROPINE DEHYDROGENASE-LIKE OXIDOREDUCTASE"/>
    <property type="match status" value="1"/>
</dbReference>
<gene>
    <name evidence="3" type="ORF">AB1Y20_007871</name>
</gene>
<evidence type="ECO:0000313" key="4">
    <source>
        <dbReference type="Proteomes" id="UP001515480"/>
    </source>
</evidence>
<dbReference type="InterPro" id="IPR005097">
    <property type="entry name" value="Sacchrp_dh_NADP-bd"/>
</dbReference>
<comment type="similarity">
    <text evidence="1">Belongs to the saccharopine dehydrogenase family.</text>
</comment>
<protein>
    <recommendedName>
        <fullName evidence="2">Saccharopine dehydrogenase NADP binding domain-containing protein</fullName>
    </recommendedName>
</protein>
<dbReference type="Proteomes" id="UP001515480">
    <property type="component" value="Unassembled WGS sequence"/>
</dbReference>
<dbReference type="Gene3D" id="3.40.50.720">
    <property type="entry name" value="NAD(P)-binding Rossmann-like Domain"/>
    <property type="match status" value="1"/>
</dbReference>
<dbReference type="InterPro" id="IPR051276">
    <property type="entry name" value="Saccharopine_DH-like_oxidrdct"/>
</dbReference>
<reference evidence="3 4" key="1">
    <citation type="journal article" date="2024" name="Science">
        <title>Giant polyketide synthase enzymes in the biosynthesis of giant marine polyether toxins.</title>
        <authorList>
            <person name="Fallon T.R."/>
            <person name="Shende V.V."/>
            <person name="Wierzbicki I.H."/>
            <person name="Pendleton A.L."/>
            <person name="Watervoot N.F."/>
            <person name="Auber R.P."/>
            <person name="Gonzalez D.J."/>
            <person name="Wisecaver J.H."/>
            <person name="Moore B.S."/>
        </authorList>
    </citation>
    <scope>NUCLEOTIDE SEQUENCE [LARGE SCALE GENOMIC DNA]</scope>
    <source>
        <strain evidence="3 4">12B1</strain>
    </source>
</reference>
<accession>A0AB34IUZ6</accession>
<dbReference type="PANTHER" id="PTHR12286">
    <property type="entry name" value="SACCHAROPINE DEHYDROGENASE-LIKE OXIDOREDUCTASE"/>
    <property type="match status" value="1"/>
</dbReference>
<evidence type="ECO:0000259" key="2">
    <source>
        <dbReference type="Pfam" id="PF03435"/>
    </source>
</evidence>
<organism evidence="3 4">
    <name type="scientific">Prymnesium parvum</name>
    <name type="common">Toxic golden alga</name>
    <dbReference type="NCBI Taxonomy" id="97485"/>
    <lineage>
        <taxon>Eukaryota</taxon>
        <taxon>Haptista</taxon>
        <taxon>Haptophyta</taxon>
        <taxon>Prymnesiophyceae</taxon>
        <taxon>Prymnesiales</taxon>
        <taxon>Prymnesiaceae</taxon>
        <taxon>Prymnesium</taxon>
    </lineage>
</organism>
<keyword evidence="4" id="KW-1185">Reference proteome</keyword>
<dbReference type="AlphaFoldDB" id="A0AB34IUZ6"/>
<dbReference type="SUPFAM" id="SSF51735">
    <property type="entry name" value="NAD(P)-binding Rossmann-fold domains"/>
    <property type="match status" value="1"/>
</dbReference>